<keyword evidence="3" id="KW-1185">Reference proteome</keyword>
<dbReference type="Proteomes" id="UP000007842">
    <property type="component" value="Plasmid pSCATT"/>
</dbReference>
<geneLocation type="plasmid" evidence="2 3">
    <name>pSCATT</name>
</geneLocation>
<feature type="chain" id="PRO_5003518766" evidence="1">
    <location>
        <begin position="40"/>
        <end position="360"/>
    </location>
</feature>
<dbReference type="PATRIC" id="fig|1003195.29.peg.6900"/>
<dbReference type="InterPro" id="IPR006311">
    <property type="entry name" value="TAT_signal"/>
</dbReference>
<name>G8XEE4_STREN</name>
<accession>G8XEE4</accession>
<reference evidence="3" key="1">
    <citation type="submission" date="2011-12" db="EMBL/GenBank/DDBJ databases">
        <title>Complete genome sequence of Streptomyces cattleya strain DSM 46488.</title>
        <authorList>
            <person name="Ou H.-Y."/>
            <person name="Li P."/>
            <person name="Zhao C."/>
            <person name="O'Hagan D."/>
            <person name="Deng Z."/>
        </authorList>
    </citation>
    <scope>NUCLEOTIDE SEQUENCE [LARGE SCALE GENOMIC DNA]</scope>
    <source>
        <strain evidence="3">ATCC 35852 / DSM 46488 / JCM 4925 / NBRC 14057 / NRRL 8057</strain>
        <plasmid evidence="3">Plasmid pSCATT</plasmid>
    </source>
</reference>
<dbReference type="AlphaFoldDB" id="G8XEE4"/>
<sequence length="360" mass="36777">MGDYTMTRTTRGRRAVLGSAAATAAGLALVVGAAGAGQAAPLTGAAKAAPACGAAARTTAPAGTVRTAATTTEAPAATVAAATGKAADRISYALAAEAPLGLWSSSGVTLRTPVAKGTVRLDVTTRGFDSDSLVIQRYVPTSHRWVDLNTKPSSGNHRDKGVFTFPVTAAASAAHPATVALRVQDLDRPGKLTVAASVADGHGHTYRAPARTAVVDRPTTTVGGWPRGTALVRGGAAKEFSITVRNTTKRAYPGLTAGYFAYGAAGGHALLPKDVVLQEYLPGHGWKRVAMVPDGCDPGMSAALAPVNRGPLAPGATAVYRLRLAIARTAPAADVEAGISVGTSDHSFYFQMLRFPIRTK</sequence>
<dbReference type="HOGENOM" id="CLU_771416_0_0_11"/>
<evidence type="ECO:0000313" key="3">
    <source>
        <dbReference type="Proteomes" id="UP000007842"/>
    </source>
</evidence>
<protein>
    <submittedName>
        <fullName evidence="2">Uncharacterized protein</fullName>
    </submittedName>
</protein>
<gene>
    <name evidence="2" type="ordered locus">SCATT_p11040</name>
</gene>
<evidence type="ECO:0000313" key="2">
    <source>
        <dbReference type="EMBL" id="AEW99297.1"/>
    </source>
</evidence>
<keyword evidence="2" id="KW-0614">Plasmid</keyword>
<dbReference type="KEGG" id="scy:SCATT_p11040"/>
<evidence type="ECO:0000256" key="1">
    <source>
        <dbReference type="SAM" id="SignalP"/>
    </source>
</evidence>
<proteinExistence type="predicted"/>
<dbReference type="PROSITE" id="PS51318">
    <property type="entry name" value="TAT"/>
    <property type="match status" value="1"/>
</dbReference>
<keyword evidence="1" id="KW-0732">Signal</keyword>
<organism evidence="2 3">
    <name type="scientific">Streptantibioticus cattleyicolor (strain ATCC 35852 / DSM 46488 / JCM 4925 / NBRC 14057 / NRRL 8057)</name>
    <name type="common">Streptomyces cattleya</name>
    <dbReference type="NCBI Taxonomy" id="1003195"/>
    <lineage>
        <taxon>Bacteria</taxon>
        <taxon>Bacillati</taxon>
        <taxon>Actinomycetota</taxon>
        <taxon>Actinomycetes</taxon>
        <taxon>Kitasatosporales</taxon>
        <taxon>Streptomycetaceae</taxon>
        <taxon>Streptantibioticus</taxon>
    </lineage>
</organism>
<dbReference type="EMBL" id="CP003229">
    <property type="protein sequence ID" value="AEW99297.1"/>
    <property type="molecule type" value="Genomic_DNA"/>
</dbReference>
<feature type="signal peptide" evidence="1">
    <location>
        <begin position="1"/>
        <end position="39"/>
    </location>
</feature>